<evidence type="ECO:0000313" key="1">
    <source>
        <dbReference type="EMBL" id="MPC44596.1"/>
    </source>
</evidence>
<dbReference type="Proteomes" id="UP000324222">
    <property type="component" value="Unassembled WGS sequence"/>
</dbReference>
<dbReference type="EMBL" id="VSRR010006355">
    <property type="protein sequence ID" value="MPC44596.1"/>
    <property type="molecule type" value="Genomic_DNA"/>
</dbReference>
<sequence>MAVLDHTPRSEALHHAMSDAAPVKVSVIGYFSESRPLKFSGLLPAPSTHGAPRLLLRGGDLHAINV</sequence>
<proteinExistence type="predicted"/>
<keyword evidence="2" id="KW-1185">Reference proteome</keyword>
<dbReference type="AlphaFoldDB" id="A0A5B7FGU1"/>
<reference evidence="1 2" key="1">
    <citation type="submission" date="2019-05" db="EMBL/GenBank/DDBJ databases">
        <title>Another draft genome of Portunus trituberculatus and its Hox gene families provides insights of decapod evolution.</title>
        <authorList>
            <person name="Jeong J.-H."/>
            <person name="Song I."/>
            <person name="Kim S."/>
            <person name="Choi T."/>
            <person name="Kim D."/>
            <person name="Ryu S."/>
            <person name="Kim W."/>
        </authorList>
    </citation>
    <scope>NUCLEOTIDE SEQUENCE [LARGE SCALE GENOMIC DNA]</scope>
    <source>
        <tissue evidence="1">Muscle</tissue>
    </source>
</reference>
<name>A0A5B7FGU1_PORTR</name>
<accession>A0A5B7FGU1</accession>
<comment type="caution">
    <text evidence="1">The sequence shown here is derived from an EMBL/GenBank/DDBJ whole genome shotgun (WGS) entry which is preliminary data.</text>
</comment>
<evidence type="ECO:0000313" key="2">
    <source>
        <dbReference type="Proteomes" id="UP000324222"/>
    </source>
</evidence>
<organism evidence="1 2">
    <name type="scientific">Portunus trituberculatus</name>
    <name type="common">Swimming crab</name>
    <name type="synonym">Neptunus trituberculatus</name>
    <dbReference type="NCBI Taxonomy" id="210409"/>
    <lineage>
        <taxon>Eukaryota</taxon>
        <taxon>Metazoa</taxon>
        <taxon>Ecdysozoa</taxon>
        <taxon>Arthropoda</taxon>
        <taxon>Crustacea</taxon>
        <taxon>Multicrustacea</taxon>
        <taxon>Malacostraca</taxon>
        <taxon>Eumalacostraca</taxon>
        <taxon>Eucarida</taxon>
        <taxon>Decapoda</taxon>
        <taxon>Pleocyemata</taxon>
        <taxon>Brachyura</taxon>
        <taxon>Eubrachyura</taxon>
        <taxon>Portunoidea</taxon>
        <taxon>Portunidae</taxon>
        <taxon>Portuninae</taxon>
        <taxon>Portunus</taxon>
    </lineage>
</organism>
<protein>
    <submittedName>
        <fullName evidence="1">Uncharacterized protein</fullName>
    </submittedName>
</protein>
<gene>
    <name evidence="1" type="ORF">E2C01_038273</name>
</gene>